<dbReference type="Gene3D" id="1.10.10.10">
    <property type="entry name" value="Winged helix-like DNA-binding domain superfamily/Winged helix DNA-binding domain"/>
    <property type="match status" value="1"/>
</dbReference>
<evidence type="ECO:0000256" key="3">
    <source>
        <dbReference type="ARBA" id="ARBA00023125"/>
    </source>
</evidence>
<dbReference type="PRINTS" id="PR00039">
    <property type="entry name" value="HTHLYSR"/>
</dbReference>
<dbReference type="GO" id="GO:0005829">
    <property type="term" value="C:cytosol"/>
    <property type="evidence" value="ECO:0007669"/>
    <property type="project" value="TreeGrafter"/>
</dbReference>
<gene>
    <name evidence="6" type="ORF">SAMN04490355_100653</name>
</gene>
<dbReference type="PANTHER" id="PTHR30419">
    <property type="entry name" value="HTH-TYPE TRANSCRIPTIONAL REGULATOR YBHD"/>
    <property type="match status" value="1"/>
</dbReference>
<proteinExistence type="inferred from homology"/>
<reference evidence="7" key="1">
    <citation type="submission" date="2016-10" db="EMBL/GenBank/DDBJ databases">
        <authorList>
            <person name="Varghese N."/>
            <person name="Submissions S."/>
        </authorList>
    </citation>
    <scope>NUCLEOTIDE SEQUENCE [LARGE SCALE GENOMIC DNA]</scope>
    <source>
        <strain evidence="7">DSM 13327</strain>
    </source>
</reference>
<dbReference type="SUPFAM" id="SSF46785">
    <property type="entry name" value="Winged helix' DNA-binding domain"/>
    <property type="match status" value="1"/>
</dbReference>
<dbReference type="GO" id="GO:0003700">
    <property type="term" value="F:DNA-binding transcription factor activity"/>
    <property type="evidence" value="ECO:0007669"/>
    <property type="project" value="InterPro"/>
</dbReference>
<protein>
    <submittedName>
        <fullName evidence="6">DNA-binding transcriptional regulator, LysR family</fullName>
    </submittedName>
</protein>
<evidence type="ECO:0000313" key="6">
    <source>
        <dbReference type="EMBL" id="SFL48382.1"/>
    </source>
</evidence>
<dbReference type="PANTHER" id="PTHR30419:SF24">
    <property type="entry name" value="HTH-TYPE TRANSCRIPTIONAL REGULATOR CZCR"/>
    <property type="match status" value="1"/>
</dbReference>
<dbReference type="InterPro" id="IPR036388">
    <property type="entry name" value="WH-like_DNA-bd_sf"/>
</dbReference>
<name>A0A1I4I1Q5_9FIRM</name>
<evidence type="ECO:0000313" key="7">
    <source>
        <dbReference type="Proteomes" id="UP000199520"/>
    </source>
</evidence>
<dbReference type="PROSITE" id="PS50931">
    <property type="entry name" value="HTH_LYSR"/>
    <property type="match status" value="1"/>
</dbReference>
<accession>A0A1I4I1Q5</accession>
<evidence type="ECO:0000256" key="2">
    <source>
        <dbReference type="ARBA" id="ARBA00023015"/>
    </source>
</evidence>
<dbReference type="RefSeq" id="WP_090933339.1">
    <property type="nucleotide sequence ID" value="NZ_FOTS01000006.1"/>
</dbReference>
<keyword evidence="4" id="KW-0804">Transcription</keyword>
<dbReference type="Pfam" id="PF03466">
    <property type="entry name" value="LysR_substrate"/>
    <property type="match status" value="1"/>
</dbReference>
<dbReference type="InterPro" id="IPR000847">
    <property type="entry name" value="LysR_HTH_N"/>
</dbReference>
<dbReference type="AlphaFoldDB" id="A0A1I4I1Q5"/>
<dbReference type="InterPro" id="IPR036390">
    <property type="entry name" value="WH_DNA-bd_sf"/>
</dbReference>
<dbReference type="Pfam" id="PF00126">
    <property type="entry name" value="HTH_1"/>
    <property type="match status" value="1"/>
</dbReference>
<evidence type="ECO:0000259" key="5">
    <source>
        <dbReference type="PROSITE" id="PS50931"/>
    </source>
</evidence>
<dbReference type="CDD" id="cd05466">
    <property type="entry name" value="PBP2_LTTR_substrate"/>
    <property type="match status" value="1"/>
</dbReference>
<sequence>MTISKYEIFNTIVELGSLTKTAEKLHLTQSGVSYAISTLESELGFTLLKRNRSGVSLTSNGERILIFIQKILQQEELLQQEVISIKSLNTGTVRLGTLSSVSTQWLPGILSQFHETYPQIEVKTYLGCYDEMSDWISNSTIDFGFVSLPTSKAFEVMPLKKDKLVVLLPPNHPLQHEKFISFSQLKGEHFIMPQWGSDDNIKRLLHENKVNLHVKYELMEERTIFAMVQRGLGISILPELILINVPEDIHIVELEKADYRILGLASLSMKNLSPAGKKFIACTRSWLQEHNFLDF</sequence>
<evidence type="ECO:0000256" key="4">
    <source>
        <dbReference type="ARBA" id="ARBA00023163"/>
    </source>
</evidence>
<keyword evidence="3 6" id="KW-0238">DNA-binding</keyword>
<dbReference type="InterPro" id="IPR050950">
    <property type="entry name" value="HTH-type_LysR_regulators"/>
</dbReference>
<keyword evidence="2" id="KW-0805">Transcription regulation</keyword>
<dbReference type="GO" id="GO:0003677">
    <property type="term" value="F:DNA binding"/>
    <property type="evidence" value="ECO:0007669"/>
    <property type="project" value="UniProtKB-KW"/>
</dbReference>
<organism evidence="6 7">
    <name type="scientific">Pelosinus propionicus DSM 13327</name>
    <dbReference type="NCBI Taxonomy" id="1123291"/>
    <lineage>
        <taxon>Bacteria</taxon>
        <taxon>Bacillati</taxon>
        <taxon>Bacillota</taxon>
        <taxon>Negativicutes</taxon>
        <taxon>Selenomonadales</taxon>
        <taxon>Sporomusaceae</taxon>
        <taxon>Pelosinus</taxon>
    </lineage>
</organism>
<evidence type="ECO:0000256" key="1">
    <source>
        <dbReference type="ARBA" id="ARBA00009437"/>
    </source>
</evidence>
<feature type="domain" description="HTH lysR-type" evidence="5">
    <location>
        <begin position="1"/>
        <end position="58"/>
    </location>
</feature>
<dbReference type="EMBL" id="FOTS01000006">
    <property type="protein sequence ID" value="SFL48382.1"/>
    <property type="molecule type" value="Genomic_DNA"/>
</dbReference>
<dbReference type="STRING" id="1123291.SAMN04490355_100653"/>
<comment type="similarity">
    <text evidence="1">Belongs to the LysR transcriptional regulatory family.</text>
</comment>
<dbReference type="Gene3D" id="3.40.190.290">
    <property type="match status" value="1"/>
</dbReference>
<dbReference type="InterPro" id="IPR005119">
    <property type="entry name" value="LysR_subst-bd"/>
</dbReference>
<dbReference type="OrthoDB" id="1677645at2"/>
<dbReference type="Proteomes" id="UP000199520">
    <property type="component" value="Unassembled WGS sequence"/>
</dbReference>
<keyword evidence="7" id="KW-1185">Reference proteome</keyword>
<dbReference type="SUPFAM" id="SSF53850">
    <property type="entry name" value="Periplasmic binding protein-like II"/>
    <property type="match status" value="1"/>
</dbReference>